<dbReference type="EMBL" id="LT934115">
    <property type="protein sequence ID" value="VAH60274.1"/>
    <property type="molecule type" value="Genomic_DNA"/>
</dbReference>
<organism evidence="2 3">
    <name type="scientific">Triticum turgidum subsp. durum</name>
    <name type="common">Durum wheat</name>
    <name type="synonym">Triticum durum</name>
    <dbReference type="NCBI Taxonomy" id="4567"/>
    <lineage>
        <taxon>Eukaryota</taxon>
        <taxon>Viridiplantae</taxon>
        <taxon>Streptophyta</taxon>
        <taxon>Embryophyta</taxon>
        <taxon>Tracheophyta</taxon>
        <taxon>Spermatophyta</taxon>
        <taxon>Magnoliopsida</taxon>
        <taxon>Liliopsida</taxon>
        <taxon>Poales</taxon>
        <taxon>Poaceae</taxon>
        <taxon>BOP clade</taxon>
        <taxon>Pooideae</taxon>
        <taxon>Triticodae</taxon>
        <taxon>Triticeae</taxon>
        <taxon>Triticinae</taxon>
        <taxon>Triticum</taxon>
    </lineage>
</organism>
<dbReference type="AlphaFoldDB" id="A0A9R0RIJ0"/>
<reference evidence="2 3" key="1">
    <citation type="submission" date="2017-09" db="EMBL/GenBank/DDBJ databases">
        <authorList>
            <consortium name="International Durum Wheat Genome Sequencing Consortium (IDWGSC)"/>
            <person name="Milanesi L."/>
        </authorList>
    </citation>
    <scope>NUCLEOTIDE SEQUENCE [LARGE SCALE GENOMIC DNA]</scope>
    <source>
        <strain evidence="3">cv. Svevo</strain>
    </source>
</reference>
<evidence type="ECO:0000313" key="2">
    <source>
        <dbReference type="EMBL" id="VAH60274.1"/>
    </source>
</evidence>
<proteinExistence type="predicted"/>
<evidence type="ECO:0000259" key="1">
    <source>
        <dbReference type="Pfam" id="PF03108"/>
    </source>
</evidence>
<accession>A0A9R0RIJ0</accession>
<gene>
    <name evidence="2" type="ORF">TRITD_3Av1G095980</name>
</gene>
<dbReference type="Proteomes" id="UP000324705">
    <property type="component" value="Chromosome 3A"/>
</dbReference>
<dbReference type="OMA" id="YECYWIV"/>
<evidence type="ECO:0000313" key="3">
    <source>
        <dbReference type="Proteomes" id="UP000324705"/>
    </source>
</evidence>
<dbReference type="InterPro" id="IPR004332">
    <property type="entry name" value="Transposase_MuDR"/>
</dbReference>
<dbReference type="Gramene" id="TRITD3Av1G095980.1">
    <property type="protein sequence ID" value="TRITD3Av1G095980.1"/>
    <property type="gene ID" value="TRITD3Av1G095980"/>
</dbReference>
<keyword evidence="3" id="KW-1185">Reference proteome</keyword>
<name>A0A9R0RIJ0_TRITD</name>
<dbReference type="Pfam" id="PF03108">
    <property type="entry name" value="DBD_Tnp_Mut"/>
    <property type="match status" value="1"/>
</dbReference>
<sequence>MSVSVNLTVYYGPGNVRYIELGVDLSEFKNGVMTLSDPDRVDIRQLKHWLTTSFGLDSEVCSASIHALWTKSCKNVKWELMPIDRSQHWLTLLSRCRDRRIHPYVLVQPVAKEENTVQLHVGYEPGQGSRVANEIHLSRSQPPDVDPSQTEKDSDYMLDNVCGYDTGQNIQSIILAGSGVADGDEEGDEMQRVMEEENDDGYAEDLDSENSEDEVEVRIPSAWNQDISTGFTVNDGHETPWQYNLNQVQIGAMFDTKKKLKYAVIKWAMSTQRVFRTDRSNPTNYTMKCVETGCPAKVHGHVPKYNIHWVVTNVVPHNCVRKNLLVRHPNLTSTLIAQFMYTEIVKKKDMEAKHIQTAVKVR</sequence>
<protein>
    <recommendedName>
        <fullName evidence="1">Transposase MuDR plant domain-containing protein</fullName>
    </recommendedName>
</protein>
<feature type="domain" description="Transposase MuDR plant" evidence="1">
    <location>
        <begin position="247"/>
        <end position="300"/>
    </location>
</feature>